<sequence length="127" mass="14066">MKKIITYAGFIFMVAVAFSGCYTDVIRPEAKSDPNGPPQAVSYKTELAPMFETKCALSGCHVSGAHHPYMTADVSYYQIVNGGYVNTSIPDQSLLMIMIRGEMSQYIPSSKDQQKVYDWIRNGAPNN</sequence>
<dbReference type="OrthoDB" id="1524994at2"/>
<keyword evidence="2" id="KW-1185">Reference proteome</keyword>
<reference evidence="1 2" key="1">
    <citation type="journal article" date="2016" name="Int. J. Syst. Evol. Microbiol.">
        <title>Panacibacter ginsenosidivorans gen. nov., sp. nov., with ginsenoside converting activity isolated from soil of a ginseng field.</title>
        <authorList>
            <person name="Siddiqi M.Z."/>
            <person name="Muhammad Shafi S."/>
            <person name="Choi K.D."/>
            <person name="Im W.T."/>
        </authorList>
    </citation>
    <scope>NUCLEOTIDE SEQUENCE [LARGE SCALE GENOMIC DNA]</scope>
    <source>
        <strain evidence="1 2">Gsoil1550</strain>
    </source>
</reference>
<name>A0A5B8VFI6_9BACT</name>
<evidence type="ECO:0000313" key="1">
    <source>
        <dbReference type="EMBL" id="QEC69865.1"/>
    </source>
</evidence>
<dbReference type="PROSITE" id="PS51257">
    <property type="entry name" value="PROKAR_LIPOPROTEIN"/>
    <property type="match status" value="1"/>
</dbReference>
<protein>
    <recommendedName>
        <fullName evidence="3">Cytochrome c domain-containing protein</fullName>
    </recommendedName>
</protein>
<accession>A0A5B8VFI6</accession>
<dbReference type="AlphaFoldDB" id="A0A5B8VFI6"/>
<dbReference type="EMBL" id="CP042435">
    <property type="protein sequence ID" value="QEC69865.1"/>
    <property type="molecule type" value="Genomic_DNA"/>
</dbReference>
<evidence type="ECO:0008006" key="3">
    <source>
        <dbReference type="Google" id="ProtNLM"/>
    </source>
</evidence>
<dbReference type="RefSeq" id="WP_147192741.1">
    <property type="nucleotide sequence ID" value="NZ_CP042435.1"/>
</dbReference>
<dbReference type="Proteomes" id="UP000321533">
    <property type="component" value="Chromosome"/>
</dbReference>
<organism evidence="1 2">
    <name type="scientific">Panacibacter ginsenosidivorans</name>
    <dbReference type="NCBI Taxonomy" id="1813871"/>
    <lineage>
        <taxon>Bacteria</taxon>
        <taxon>Pseudomonadati</taxon>
        <taxon>Bacteroidota</taxon>
        <taxon>Chitinophagia</taxon>
        <taxon>Chitinophagales</taxon>
        <taxon>Chitinophagaceae</taxon>
        <taxon>Panacibacter</taxon>
    </lineage>
</organism>
<gene>
    <name evidence="1" type="ORF">FRZ67_22140</name>
</gene>
<evidence type="ECO:0000313" key="2">
    <source>
        <dbReference type="Proteomes" id="UP000321533"/>
    </source>
</evidence>
<dbReference type="KEGG" id="pgin:FRZ67_22140"/>
<proteinExistence type="predicted"/>